<feature type="compositionally biased region" description="Gly residues" evidence="1">
    <location>
        <begin position="125"/>
        <end position="145"/>
    </location>
</feature>
<dbReference type="InterPro" id="IPR037682">
    <property type="entry name" value="TonB_C"/>
</dbReference>
<dbReference type="Proteomes" id="UP000517753">
    <property type="component" value="Unassembled WGS sequence"/>
</dbReference>
<dbReference type="SUPFAM" id="SSF74653">
    <property type="entry name" value="TolA/TonB C-terminal domain"/>
    <property type="match status" value="1"/>
</dbReference>
<feature type="region of interest" description="Disordered" evidence="1">
    <location>
        <begin position="48"/>
        <end position="145"/>
    </location>
</feature>
<protein>
    <submittedName>
        <fullName evidence="3">Protein TonB</fullName>
    </submittedName>
</protein>
<dbReference type="GO" id="GO:0055085">
    <property type="term" value="P:transmembrane transport"/>
    <property type="evidence" value="ECO:0007669"/>
    <property type="project" value="InterPro"/>
</dbReference>
<name>A0A7Y9FLW5_9SPHN</name>
<evidence type="ECO:0000313" key="4">
    <source>
        <dbReference type="Proteomes" id="UP000517753"/>
    </source>
</evidence>
<gene>
    <name evidence="3" type="ORF">HD841_000300</name>
</gene>
<dbReference type="EMBL" id="JACCBY010000001">
    <property type="protein sequence ID" value="NYD88531.1"/>
    <property type="molecule type" value="Genomic_DNA"/>
</dbReference>
<accession>A0A7Y9FLW5</accession>
<dbReference type="Pfam" id="PF03544">
    <property type="entry name" value="TonB_C"/>
    <property type="match status" value="1"/>
</dbReference>
<proteinExistence type="predicted"/>
<evidence type="ECO:0000313" key="3">
    <source>
        <dbReference type="EMBL" id="NYD88531.1"/>
    </source>
</evidence>
<feature type="compositionally biased region" description="Pro residues" evidence="1">
    <location>
        <begin position="48"/>
        <end position="86"/>
    </location>
</feature>
<dbReference type="Gene3D" id="3.30.1150.10">
    <property type="match status" value="1"/>
</dbReference>
<evidence type="ECO:0000256" key="1">
    <source>
        <dbReference type="SAM" id="MobiDB-lite"/>
    </source>
</evidence>
<feature type="domain" description="TonB C-terminal" evidence="2">
    <location>
        <begin position="167"/>
        <end position="241"/>
    </location>
</feature>
<evidence type="ECO:0000259" key="2">
    <source>
        <dbReference type="Pfam" id="PF03544"/>
    </source>
</evidence>
<reference evidence="3 4" key="1">
    <citation type="submission" date="2020-08" db="EMBL/GenBank/DDBJ databases">
        <title>The Agave Microbiome: Exploring the role of microbial communities in plant adaptations to desert environments.</title>
        <authorList>
            <person name="Partida-Martinez L.P."/>
        </authorList>
    </citation>
    <scope>NUCLEOTIDE SEQUENCE [LARGE SCALE GENOMIC DNA]</scope>
    <source>
        <strain evidence="3 4">AS2.3</strain>
    </source>
</reference>
<sequence>MRRRHAPDRPALALALGVHGALLLLFLTMRPPLPVPAVPSLTLFDVAPPPPPPPELPPPPKRPPPPAAAPPGGAPPTASRPPPPPSIDTTPQPLAPPPPPRAVVTSPFGADQDVAHLVGPPSTGAGLGTGTGRGAGSGAGDGGSGKVRYARASWIYRPSDAEMRRFWPPAAVGNRISGRAVLACQVPRSGRPDRCWVVSETPADIGFGAAAVAMAPLFRIRPVLRNGKVLPVPVIVPVAYDIAQASPKKTP</sequence>
<dbReference type="AlphaFoldDB" id="A0A7Y9FLW5"/>
<comment type="caution">
    <text evidence="3">The sequence shown here is derived from an EMBL/GenBank/DDBJ whole genome shotgun (WGS) entry which is preliminary data.</text>
</comment>
<dbReference type="RefSeq" id="WP_179507116.1">
    <property type="nucleotide sequence ID" value="NZ_JACCBY010000001.1"/>
</dbReference>
<organism evidence="3 4">
    <name type="scientific">Sphingomonas melonis</name>
    <dbReference type="NCBI Taxonomy" id="152682"/>
    <lineage>
        <taxon>Bacteria</taxon>
        <taxon>Pseudomonadati</taxon>
        <taxon>Pseudomonadota</taxon>
        <taxon>Alphaproteobacteria</taxon>
        <taxon>Sphingomonadales</taxon>
        <taxon>Sphingomonadaceae</taxon>
        <taxon>Sphingomonas</taxon>
    </lineage>
</organism>
<keyword evidence="4" id="KW-1185">Reference proteome</keyword>